<sequence length="298" mass="32723">MDVTPGSLFEVGLWPGAVCPARGAVLVQIPRASVCESPCSTNALETSSRKANNENKTAADDPSNKQSNKTSLKKGTSCTQEKGPSEGVRSRCGCRRRDVALRIIQEPCWSCANSRPPDRFRKLYIVIGLHAQIIDLQQLGCGFSSVGKGDRSPSCPEAGPRFIPNPGCQKAFRPPLLDPVPFRRIERPERRTDTGYYRLGRHCCIHNACILTFHAHELIAVSQSNPWVIAVSELKTFNLGSSMKLIGIKVPYIVTRTPVTDLYMHIPQHLGYARLGSLGALGAYVPGGKHLGWQLEHR</sequence>
<feature type="compositionally biased region" description="Polar residues" evidence="1">
    <location>
        <begin position="64"/>
        <end position="82"/>
    </location>
</feature>
<accession>L8WYY3</accession>
<proteinExistence type="predicted"/>
<dbReference type="Proteomes" id="UP000011668">
    <property type="component" value="Unassembled WGS sequence"/>
</dbReference>
<evidence type="ECO:0000256" key="1">
    <source>
        <dbReference type="SAM" id="MobiDB-lite"/>
    </source>
</evidence>
<evidence type="ECO:0000313" key="2">
    <source>
        <dbReference type="EMBL" id="ELU43195.1"/>
    </source>
</evidence>
<gene>
    <name evidence="2" type="ORF">AG1IA_02787</name>
</gene>
<keyword evidence="3" id="KW-1185">Reference proteome</keyword>
<feature type="compositionally biased region" description="Basic and acidic residues" evidence="1">
    <location>
        <begin position="47"/>
        <end position="63"/>
    </location>
</feature>
<dbReference type="EMBL" id="AFRT01000601">
    <property type="protein sequence ID" value="ELU43195.1"/>
    <property type="molecule type" value="Genomic_DNA"/>
</dbReference>
<evidence type="ECO:0000313" key="3">
    <source>
        <dbReference type="Proteomes" id="UP000011668"/>
    </source>
</evidence>
<reference evidence="2 3" key="1">
    <citation type="journal article" date="2013" name="Nat. Commun.">
        <title>The evolution and pathogenic mechanisms of the rice sheath blight pathogen.</title>
        <authorList>
            <person name="Zheng A."/>
            <person name="Lin R."/>
            <person name="Xu L."/>
            <person name="Qin P."/>
            <person name="Tang C."/>
            <person name="Ai P."/>
            <person name="Zhang D."/>
            <person name="Liu Y."/>
            <person name="Sun Z."/>
            <person name="Feng H."/>
            <person name="Wang Y."/>
            <person name="Chen Y."/>
            <person name="Liang X."/>
            <person name="Fu R."/>
            <person name="Li Q."/>
            <person name="Zhang J."/>
            <person name="Yu X."/>
            <person name="Xie Z."/>
            <person name="Ding L."/>
            <person name="Guan P."/>
            <person name="Tang J."/>
            <person name="Liang Y."/>
            <person name="Wang S."/>
            <person name="Deng Q."/>
            <person name="Li S."/>
            <person name="Zhu J."/>
            <person name="Wang L."/>
            <person name="Liu H."/>
            <person name="Li P."/>
        </authorList>
    </citation>
    <scope>NUCLEOTIDE SEQUENCE [LARGE SCALE GENOMIC DNA]</scope>
    <source>
        <strain evidence="3">AG-1 IA</strain>
    </source>
</reference>
<comment type="caution">
    <text evidence="2">The sequence shown here is derived from an EMBL/GenBank/DDBJ whole genome shotgun (WGS) entry which is preliminary data.</text>
</comment>
<organism evidence="2 3">
    <name type="scientific">Thanatephorus cucumeris (strain AG1-IA)</name>
    <name type="common">Rice sheath blight fungus</name>
    <name type="synonym">Rhizoctonia solani</name>
    <dbReference type="NCBI Taxonomy" id="983506"/>
    <lineage>
        <taxon>Eukaryota</taxon>
        <taxon>Fungi</taxon>
        <taxon>Dikarya</taxon>
        <taxon>Basidiomycota</taxon>
        <taxon>Agaricomycotina</taxon>
        <taxon>Agaricomycetes</taxon>
        <taxon>Cantharellales</taxon>
        <taxon>Ceratobasidiaceae</taxon>
        <taxon>Rhizoctonia</taxon>
        <taxon>Rhizoctonia solani AG-1</taxon>
    </lineage>
</organism>
<dbReference type="HOGENOM" id="CLU_934405_0_0_1"/>
<protein>
    <submittedName>
        <fullName evidence="2">Uncharacterized protein</fullName>
    </submittedName>
</protein>
<dbReference type="AlphaFoldDB" id="L8WYY3"/>
<feature type="region of interest" description="Disordered" evidence="1">
    <location>
        <begin position="46"/>
        <end position="90"/>
    </location>
</feature>
<name>L8WYY3_THACA</name>